<comment type="similarity">
    <text evidence="1">Belongs to the protein-tyrosine phosphatase family.</text>
</comment>
<protein>
    <submittedName>
        <fullName evidence="2">Tyrosine-protein phosphatase</fullName>
    </submittedName>
</protein>
<name>A0A9X2JMB1_9LACO</name>
<dbReference type="Pfam" id="PF13350">
    <property type="entry name" value="Y_phosphatase3"/>
    <property type="match status" value="1"/>
</dbReference>
<dbReference type="GO" id="GO:0004721">
    <property type="term" value="F:phosphoprotein phosphatase activity"/>
    <property type="evidence" value="ECO:0007669"/>
    <property type="project" value="InterPro"/>
</dbReference>
<dbReference type="Gene3D" id="3.90.190.10">
    <property type="entry name" value="Protein tyrosine phosphatase superfamily"/>
    <property type="match status" value="1"/>
</dbReference>
<evidence type="ECO:0000313" key="3">
    <source>
        <dbReference type="Proteomes" id="UP001139006"/>
    </source>
</evidence>
<dbReference type="InterPro" id="IPR026893">
    <property type="entry name" value="Tyr/Ser_Pase_IphP-type"/>
</dbReference>
<dbReference type="RefSeq" id="WP_253362053.1">
    <property type="nucleotide sequence ID" value="NZ_JAIULA010000029.1"/>
</dbReference>
<dbReference type="SUPFAM" id="SSF52799">
    <property type="entry name" value="(Phosphotyrosine protein) phosphatases II"/>
    <property type="match status" value="1"/>
</dbReference>
<dbReference type="InterPro" id="IPR016130">
    <property type="entry name" value="Tyr_Pase_AS"/>
</dbReference>
<dbReference type="PANTHER" id="PTHR31126">
    <property type="entry name" value="TYROSINE-PROTEIN PHOSPHATASE"/>
    <property type="match status" value="1"/>
</dbReference>
<keyword evidence="3" id="KW-1185">Reference proteome</keyword>
<evidence type="ECO:0000313" key="2">
    <source>
        <dbReference type="EMBL" id="MCP0887892.1"/>
    </source>
</evidence>
<dbReference type="PROSITE" id="PS00383">
    <property type="entry name" value="TYR_PHOSPHATASE_1"/>
    <property type="match status" value="1"/>
</dbReference>
<sequence>MDRILPLKSAVNYREMGGYKTTTGYTTKWHKLIRCGSLSYLSKKDVSYIYDYGTRYIIDFRSNSETSIYPDKKIAGVTHVNAQVYPFENSLFKNLGVIASMKLGKVNFIDEAYAQMLVDPHAQQAYRQFFKYLLENDKDDESLVFHCTAGKDRTGVGAFLVLSALKVEQQTILEDYLLTNLAYSQESTEQVNKLLTHTPANQLADKLNTRLAVSQDNFEILNKVCVTLCGSVEQYLKMKLGLTSADLTKLQQIYLE</sequence>
<gene>
    <name evidence="2" type="ORF">LB941_11180</name>
</gene>
<organism evidence="2 3">
    <name type="scientific">Ligilactobacillus ubinensis</name>
    <dbReference type="NCBI Taxonomy" id="2876789"/>
    <lineage>
        <taxon>Bacteria</taxon>
        <taxon>Bacillati</taxon>
        <taxon>Bacillota</taxon>
        <taxon>Bacilli</taxon>
        <taxon>Lactobacillales</taxon>
        <taxon>Lactobacillaceae</taxon>
        <taxon>Ligilactobacillus</taxon>
    </lineage>
</organism>
<dbReference type="InterPro" id="IPR029021">
    <property type="entry name" value="Prot-tyrosine_phosphatase-like"/>
</dbReference>
<dbReference type="PANTHER" id="PTHR31126:SF1">
    <property type="entry name" value="TYROSINE SPECIFIC PROTEIN PHOSPHATASES DOMAIN-CONTAINING PROTEIN"/>
    <property type="match status" value="1"/>
</dbReference>
<dbReference type="AlphaFoldDB" id="A0A9X2JMB1"/>
<dbReference type="EMBL" id="JAIULA010000029">
    <property type="protein sequence ID" value="MCP0887892.1"/>
    <property type="molecule type" value="Genomic_DNA"/>
</dbReference>
<accession>A0A9X2JMB1</accession>
<comment type="caution">
    <text evidence="2">The sequence shown here is derived from an EMBL/GenBank/DDBJ whole genome shotgun (WGS) entry which is preliminary data.</text>
</comment>
<evidence type="ECO:0000256" key="1">
    <source>
        <dbReference type="ARBA" id="ARBA00009580"/>
    </source>
</evidence>
<reference evidence="2 3" key="1">
    <citation type="journal article" date="2023" name="Int. J. Syst. Evol. Microbiol.">
        <title>Ligilactobacillus ubinensis sp. nov., a novel species isolated from the wild ferment of a durian fruit (Durio zibethinus).</title>
        <authorList>
            <person name="Heng Y.C."/>
            <person name="Menon N."/>
            <person name="Chen B."/>
            <person name="Loo B.Z.L."/>
            <person name="Wong G.W.J."/>
            <person name="Lim A.C.H."/>
            <person name="Silvaraju S."/>
            <person name="Kittelmann S."/>
        </authorList>
    </citation>
    <scope>NUCLEOTIDE SEQUENCE [LARGE SCALE GENOMIC DNA]</scope>
    <source>
        <strain evidence="2 3">WILCCON 0076</strain>
    </source>
</reference>
<dbReference type="Proteomes" id="UP001139006">
    <property type="component" value="Unassembled WGS sequence"/>
</dbReference>
<proteinExistence type="inferred from homology"/>